<evidence type="ECO:0000256" key="1">
    <source>
        <dbReference type="SAM" id="SignalP"/>
    </source>
</evidence>
<gene>
    <name evidence="2" type="ORF">ABDJ85_03160</name>
</gene>
<dbReference type="RefSeq" id="WP_347703280.1">
    <property type="nucleotide sequence ID" value="NZ_JBDPZD010000001.1"/>
</dbReference>
<comment type="caution">
    <text evidence="2">The sequence shown here is derived from an EMBL/GenBank/DDBJ whole genome shotgun (WGS) entry which is preliminary data.</text>
</comment>
<dbReference type="Proteomes" id="UP001495147">
    <property type="component" value="Unassembled WGS sequence"/>
</dbReference>
<reference evidence="2 3" key="1">
    <citation type="submission" date="2024-05" db="EMBL/GenBank/DDBJ databases">
        <title>Roseateles sp. DJS-2-20 16S ribosomal RNA gene Genome sequencing and assembly.</title>
        <authorList>
            <person name="Woo H."/>
        </authorList>
    </citation>
    <scope>NUCLEOTIDE SEQUENCE [LARGE SCALE GENOMIC DNA]</scope>
    <source>
        <strain evidence="2 3">DJS-2-20</strain>
    </source>
</reference>
<feature type="signal peptide" evidence="1">
    <location>
        <begin position="1"/>
        <end position="23"/>
    </location>
</feature>
<feature type="chain" id="PRO_5045217665" description="SH3 domain-containing protein" evidence="1">
    <location>
        <begin position="24"/>
        <end position="487"/>
    </location>
</feature>
<evidence type="ECO:0000313" key="2">
    <source>
        <dbReference type="EMBL" id="MEO3690450.1"/>
    </source>
</evidence>
<evidence type="ECO:0008006" key="4">
    <source>
        <dbReference type="Google" id="ProtNLM"/>
    </source>
</evidence>
<evidence type="ECO:0000313" key="3">
    <source>
        <dbReference type="Proteomes" id="UP001495147"/>
    </source>
</evidence>
<organism evidence="2 3">
    <name type="scientific">Roseateles paludis</name>
    <dbReference type="NCBI Taxonomy" id="3145238"/>
    <lineage>
        <taxon>Bacteria</taxon>
        <taxon>Pseudomonadati</taxon>
        <taxon>Pseudomonadota</taxon>
        <taxon>Betaproteobacteria</taxon>
        <taxon>Burkholderiales</taxon>
        <taxon>Sphaerotilaceae</taxon>
        <taxon>Roseateles</taxon>
    </lineage>
</organism>
<keyword evidence="1" id="KW-0732">Signal</keyword>
<dbReference type="Gene3D" id="2.30.30.40">
    <property type="entry name" value="SH3 Domains"/>
    <property type="match status" value="1"/>
</dbReference>
<accession>A0ABV0FXP2</accession>
<sequence length="487" mass="51259">MKRTWIALAVALGSAVLSVRADAGTGLVLQDQTALRAAPKEAAPLLTPLWRGEALELRGQRGDWLQVWDPQRQRGGYVRQAAVMPLGEGDASVPELAAQLRLVRQQPGAEALGLGLAAALVERASPAWLAGPGGAELLEGLVTLQDRLAARANSPGLSSSQQAAASAHTEVAARYGHPLRSLARADGSQWLCPAEEPARLLRGHPAASSAQQVLAALQLTRPDCIAADTPAIELPALHIRRAQWLDGIALQALTPQQRNRLLLRRAGVQASVAFARRTSPEARGAATEALAAWTQLIPAELTEDDAPALREAAIRIAPMRWLARPGAHTLPAMGGMSLSLQAGGPGESCLVGLDRDGKTERLRRCSHGLIHTASARLSPGGRAMLVAVQPLDGWTELWRIAQDGSVQVLPPSAEVPGLGVAELAGFQGGQILVAREAEAGGKLLRRFEVYGPELDGTPQRWSGEAGLLGAFQRGADAAWKAGSPLAR</sequence>
<keyword evidence="3" id="KW-1185">Reference proteome</keyword>
<protein>
    <recommendedName>
        <fullName evidence="4">SH3 domain-containing protein</fullName>
    </recommendedName>
</protein>
<proteinExistence type="predicted"/>
<dbReference type="EMBL" id="JBDPZD010000001">
    <property type="protein sequence ID" value="MEO3690450.1"/>
    <property type="molecule type" value="Genomic_DNA"/>
</dbReference>
<name>A0ABV0FXP2_9BURK</name>